<organism evidence="2 3">
    <name type="scientific">Nostocoides australiense Ben110</name>
    <dbReference type="NCBI Taxonomy" id="1193182"/>
    <lineage>
        <taxon>Bacteria</taxon>
        <taxon>Bacillati</taxon>
        <taxon>Actinomycetota</taxon>
        <taxon>Actinomycetes</taxon>
        <taxon>Micrococcales</taxon>
        <taxon>Intrasporangiaceae</taxon>
        <taxon>Nostocoides</taxon>
    </lineage>
</organism>
<dbReference type="RefSeq" id="WP_048696617.1">
    <property type="nucleotide sequence ID" value="NZ_HG764815.1"/>
</dbReference>
<dbReference type="AlphaFoldDB" id="W6JSW0"/>
<dbReference type="OrthoDB" id="195113at2"/>
<dbReference type="Proteomes" id="UP000035763">
    <property type="component" value="Unassembled WGS sequence"/>
</dbReference>
<dbReference type="InterPro" id="IPR050765">
    <property type="entry name" value="Riboflavin_Biosynth_HTPR"/>
</dbReference>
<gene>
    <name evidence="2" type="ORF">BN11_1080037</name>
</gene>
<dbReference type="InterPro" id="IPR002734">
    <property type="entry name" value="RibDG_C"/>
</dbReference>
<keyword evidence="3" id="KW-1185">Reference proteome</keyword>
<proteinExistence type="predicted"/>
<protein>
    <recommendedName>
        <fullName evidence="1">Bacterial bifunctional deaminase-reductase C-terminal domain-containing protein</fullName>
    </recommendedName>
</protein>
<dbReference type="EMBL" id="CAJA01000011">
    <property type="protein sequence ID" value="CCH71762.1"/>
    <property type="molecule type" value="Genomic_DNA"/>
</dbReference>
<dbReference type="GO" id="GO:0009231">
    <property type="term" value="P:riboflavin biosynthetic process"/>
    <property type="evidence" value="ECO:0007669"/>
    <property type="project" value="InterPro"/>
</dbReference>
<evidence type="ECO:0000313" key="2">
    <source>
        <dbReference type="EMBL" id="CCH71762.1"/>
    </source>
</evidence>
<dbReference type="GO" id="GO:0008703">
    <property type="term" value="F:5-amino-6-(5-phosphoribosylamino)uracil reductase activity"/>
    <property type="evidence" value="ECO:0007669"/>
    <property type="project" value="InterPro"/>
</dbReference>
<reference evidence="2 3" key="1">
    <citation type="journal article" date="2013" name="ISME J.">
        <title>A metabolic model for members of the genus Tetrasphaera involved in enhanced biological phosphorus removal.</title>
        <authorList>
            <person name="Kristiansen R."/>
            <person name="Nguyen H.T.T."/>
            <person name="Saunders A.M."/>
            <person name="Nielsen J.L."/>
            <person name="Wimmer R."/>
            <person name="Le V.Q."/>
            <person name="McIlroy S.J."/>
            <person name="Petrovski S."/>
            <person name="Seviour R.J."/>
            <person name="Calteau A."/>
            <person name="Nielsen K.L."/>
            <person name="Nielsen P.H."/>
        </authorList>
    </citation>
    <scope>NUCLEOTIDE SEQUENCE [LARGE SCALE GENOMIC DNA]</scope>
    <source>
        <strain evidence="2 3">Ben110</strain>
    </source>
</reference>
<accession>W6JSW0</accession>
<evidence type="ECO:0000259" key="1">
    <source>
        <dbReference type="Pfam" id="PF01872"/>
    </source>
</evidence>
<dbReference type="PANTHER" id="PTHR38011">
    <property type="entry name" value="DIHYDROFOLATE REDUCTASE FAMILY PROTEIN (AFU_ORTHOLOGUE AFUA_8G06820)"/>
    <property type="match status" value="1"/>
</dbReference>
<comment type="caution">
    <text evidence="2">The sequence shown here is derived from an EMBL/GenBank/DDBJ whole genome shotgun (WGS) entry which is preliminary data.</text>
</comment>
<dbReference type="PANTHER" id="PTHR38011:SF2">
    <property type="entry name" value="BIFUNCTIONAL DEAMINASE-REDUCTASE DOMAIN PROTEIN"/>
    <property type="match status" value="1"/>
</dbReference>
<dbReference type="STRING" id="1193182.BN11_1080037"/>
<dbReference type="Gene3D" id="3.40.430.10">
    <property type="entry name" value="Dihydrofolate Reductase, subunit A"/>
    <property type="match status" value="1"/>
</dbReference>
<sequence length="181" mass="19626">MRKATAHLFSSVDGIVERPDTFFQFESMGPEEEAFMAESLASCTDVILGRKIYEEWAGYWPAQTDDPFAAFINPAPKYVASRTLTGDLAWENASVIDGDLLEFVRSLKAGDGGDINVNGITVIRELLLADLLDTLTLTVHPAAAGGGRTLFEGIDGPLLLELVDSKVTRTGNAILTYRTKA</sequence>
<evidence type="ECO:0000313" key="3">
    <source>
        <dbReference type="Proteomes" id="UP000035763"/>
    </source>
</evidence>
<name>W6JSW0_9MICO</name>
<dbReference type="InterPro" id="IPR024072">
    <property type="entry name" value="DHFR-like_dom_sf"/>
</dbReference>
<dbReference type="Pfam" id="PF01872">
    <property type="entry name" value="RibD_C"/>
    <property type="match status" value="1"/>
</dbReference>
<dbReference type="SUPFAM" id="SSF53597">
    <property type="entry name" value="Dihydrofolate reductase-like"/>
    <property type="match status" value="1"/>
</dbReference>
<feature type="domain" description="Bacterial bifunctional deaminase-reductase C-terminal" evidence="1">
    <location>
        <begin position="5"/>
        <end position="171"/>
    </location>
</feature>